<dbReference type="EMBL" id="CP108038">
    <property type="protein sequence ID" value="WUN89817.1"/>
    <property type="molecule type" value="Genomic_DNA"/>
</dbReference>
<evidence type="ECO:0000313" key="1">
    <source>
        <dbReference type="EMBL" id="WUN89817.1"/>
    </source>
</evidence>
<proteinExistence type="predicted"/>
<keyword evidence="2" id="KW-1185">Reference proteome</keyword>
<dbReference type="Proteomes" id="UP001432071">
    <property type="component" value="Chromosome"/>
</dbReference>
<gene>
    <name evidence="1" type="ORF">OHT53_28925</name>
</gene>
<organism evidence="1 2">
    <name type="scientific">Streptomyces bobili</name>
    <dbReference type="NCBI Taxonomy" id="67280"/>
    <lineage>
        <taxon>Bacteria</taxon>
        <taxon>Bacillati</taxon>
        <taxon>Actinomycetota</taxon>
        <taxon>Actinomycetes</taxon>
        <taxon>Kitasatosporales</taxon>
        <taxon>Streptomycetaceae</taxon>
        <taxon>Streptomyces</taxon>
    </lineage>
</organism>
<name>A0ABZ1R492_9ACTN</name>
<accession>A0ABZ1R492</accession>
<protein>
    <submittedName>
        <fullName evidence="1">Uncharacterized protein</fullName>
    </submittedName>
</protein>
<dbReference type="RefSeq" id="WP_328736541.1">
    <property type="nucleotide sequence ID" value="NZ_CP108038.1"/>
</dbReference>
<evidence type="ECO:0000313" key="2">
    <source>
        <dbReference type="Proteomes" id="UP001432071"/>
    </source>
</evidence>
<sequence>MRVLQRLPRRPDRQGVQVLAEVPLHVDVQAPTLDNGSDWYTARTGEVSASGLLVFSVGPDGWDDLRLL</sequence>
<dbReference type="GeneID" id="93765089"/>
<reference evidence="1" key="1">
    <citation type="submission" date="2022-10" db="EMBL/GenBank/DDBJ databases">
        <title>The complete genomes of actinobacterial strains from the NBC collection.</title>
        <authorList>
            <person name="Joergensen T.S."/>
            <person name="Alvarez Arevalo M."/>
            <person name="Sterndorff E.B."/>
            <person name="Faurdal D."/>
            <person name="Vuksanovic O."/>
            <person name="Mourched A.-S."/>
            <person name="Charusanti P."/>
            <person name="Shaw S."/>
            <person name="Blin K."/>
            <person name="Weber T."/>
        </authorList>
    </citation>
    <scope>NUCLEOTIDE SEQUENCE</scope>
    <source>
        <strain evidence="1">NBC_00302</strain>
    </source>
</reference>